<dbReference type="Proteomes" id="UP000799771">
    <property type="component" value="Unassembled WGS sequence"/>
</dbReference>
<evidence type="ECO:0000313" key="1">
    <source>
        <dbReference type="EMBL" id="KAF2124515.1"/>
    </source>
</evidence>
<dbReference type="InterPro" id="IPR014710">
    <property type="entry name" value="RmlC-like_jellyroll"/>
</dbReference>
<dbReference type="RefSeq" id="XP_033518908.1">
    <property type="nucleotide sequence ID" value="XM_033669139.1"/>
</dbReference>
<dbReference type="OrthoDB" id="2446447at2759"/>
<sequence>MAIEVHSYRLPSTPLIPNSPYPLLHYPSLLLSLVSSPTFTSNAIFDLFASNGWQSQWIARYGPDIQSHYHSTTHECMAVISGHGATIRFGVSDHGSDGFPRREDGGIEIQAKLGDVFIIPAGVSHKTFAPRPETTELVFHQPKDVADVSPQGEEKRKEFFAKVPVQGEFMMMGAYPYGGRWDFAVGGEHEGKEEEVWGVDVPGKDPILGKSEEGLRGLWTRGKK</sequence>
<dbReference type="InterPro" id="IPR047121">
    <property type="entry name" value="YjiB-like"/>
</dbReference>
<dbReference type="AlphaFoldDB" id="A0A6A5ZZS0"/>
<dbReference type="PANTHER" id="PTHR36448">
    <property type="entry name" value="BLR7373 PROTEIN"/>
    <property type="match status" value="1"/>
</dbReference>
<gene>
    <name evidence="1" type="ORF">P153DRAFT_370921</name>
</gene>
<evidence type="ECO:0008006" key="3">
    <source>
        <dbReference type="Google" id="ProtNLM"/>
    </source>
</evidence>
<accession>A0A6A5ZZS0</accession>
<proteinExistence type="predicted"/>
<dbReference type="InterPro" id="IPR011051">
    <property type="entry name" value="RmlC_Cupin_sf"/>
</dbReference>
<dbReference type="Gene3D" id="2.60.120.10">
    <property type="entry name" value="Jelly Rolls"/>
    <property type="match status" value="1"/>
</dbReference>
<dbReference type="GeneID" id="54409571"/>
<keyword evidence="2" id="KW-1185">Reference proteome</keyword>
<evidence type="ECO:0000313" key="2">
    <source>
        <dbReference type="Proteomes" id="UP000799771"/>
    </source>
</evidence>
<protein>
    <recommendedName>
        <fullName evidence="3">Cupin type-1 domain-containing protein</fullName>
    </recommendedName>
</protein>
<dbReference type="SUPFAM" id="SSF51182">
    <property type="entry name" value="RmlC-like cupins"/>
    <property type="match status" value="1"/>
</dbReference>
<dbReference type="EMBL" id="ML977519">
    <property type="protein sequence ID" value="KAF2124515.1"/>
    <property type="molecule type" value="Genomic_DNA"/>
</dbReference>
<dbReference type="PANTHER" id="PTHR36448:SF3">
    <property type="entry name" value="CUPIN TYPE-2 DOMAIN-CONTAINING PROTEIN"/>
    <property type="match status" value="1"/>
</dbReference>
<reference evidence="1" key="1">
    <citation type="journal article" date="2020" name="Stud. Mycol.">
        <title>101 Dothideomycetes genomes: a test case for predicting lifestyles and emergence of pathogens.</title>
        <authorList>
            <person name="Haridas S."/>
            <person name="Albert R."/>
            <person name="Binder M."/>
            <person name="Bloem J."/>
            <person name="Labutti K."/>
            <person name="Salamov A."/>
            <person name="Andreopoulos B."/>
            <person name="Baker S."/>
            <person name="Barry K."/>
            <person name="Bills G."/>
            <person name="Bluhm B."/>
            <person name="Cannon C."/>
            <person name="Castanera R."/>
            <person name="Culley D."/>
            <person name="Daum C."/>
            <person name="Ezra D."/>
            <person name="Gonzalez J."/>
            <person name="Henrissat B."/>
            <person name="Kuo A."/>
            <person name="Liang C."/>
            <person name="Lipzen A."/>
            <person name="Lutzoni F."/>
            <person name="Magnuson J."/>
            <person name="Mondo S."/>
            <person name="Nolan M."/>
            <person name="Ohm R."/>
            <person name="Pangilinan J."/>
            <person name="Park H.-J."/>
            <person name="Ramirez L."/>
            <person name="Alfaro M."/>
            <person name="Sun H."/>
            <person name="Tritt A."/>
            <person name="Yoshinaga Y."/>
            <person name="Zwiers L.-H."/>
            <person name="Turgeon B."/>
            <person name="Goodwin S."/>
            <person name="Spatafora J."/>
            <person name="Crous P."/>
            <person name="Grigoriev I."/>
        </authorList>
    </citation>
    <scope>NUCLEOTIDE SEQUENCE</scope>
    <source>
        <strain evidence="1">CBS 119687</strain>
    </source>
</reference>
<dbReference type="CDD" id="cd02219">
    <property type="entry name" value="cupin_YjlB-like"/>
    <property type="match status" value="1"/>
</dbReference>
<name>A0A6A5ZZS0_9PLEO</name>
<organism evidence="1 2">
    <name type="scientific">Dothidotthia symphoricarpi CBS 119687</name>
    <dbReference type="NCBI Taxonomy" id="1392245"/>
    <lineage>
        <taxon>Eukaryota</taxon>
        <taxon>Fungi</taxon>
        <taxon>Dikarya</taxon>
        <taxon>Ascomycota</taxon>
        <taxon>Pezizomycotina</taxon>
        <taxon>Dothideomycetes</taxon>
        <taxon>Pleosporomycetidae</taxon>
        <taxon>Pleosporales</taxon>
        <taxon>Dothidotthiaceae</taxon>
        <taxon>Dothidotthia</taxon>
    </lineage>
</organism>